<dbReference type="EMBL" id="VSRL01000067">
    <property type="protein sequence ID" value="NKE58881.1"/>
    <property type="molecule type" value="Genomic_DNA"/>
</dbReference>
<evidence type="ECO:0000256" key="4">
    <source>
        <dbReference type="SAM" id="MobiDB-lite"/>
    </source>
</evidence>
<dbReference type="PRINTS" id="PR01868">
    <property type="entry name" value="ABCEFAMILY"/>
</dbReference>
<keyword evidence="1" id="KW-0813">Transport</keyword>
<reference evidence="6 7" key="1">
    <citation type="submission" date="2019-08" db="EMBL/GenBank/DDBJ databases">
        <title>Lentzea from Indian Himalayas.</title>
        <authorList>
            <person name="Mandal S."/>
            <person name="Mallick Gupta A."/>
            <person name="Maiti P.K."/>
            <person name="Sarkar J."/>
            <person name="Mandal S."/>
        </authorList>
    </citation>
    <scope>NUCLEOTIDE SEQUENCE [LARGE SCALE GENOMIC DNA]</scope>
    <source>
        <strain evidence="6 7">PSKA42</strain>
    </source>
</reference>
<dbReference type="Gene3D" id="3.40.50.300">
    <property type="entry name" value="P-loop containing nucleotide triphosphate hydrolases"/>
    <property type="match status" value="1"/>
</dbReference>
<dbReference type="InterPro" id="IPR051782">
    <property type="entry name" value="ABC_Transporter_VariousFunc"/>
</dbReference>
<evidence type="ECO:0000313" key="6">
    <source>
        <dbReference type="EMBL" id="NKE58881.1"/>
    </source>
</evidence>
<dbReference type="PROSITE" id="PS00211">
    <property type="entry name" value="ABC_TRANSPORTER_1"/>
    <property type="match status" value="1"/>
</dbReference>
<dbReference type="SUPFAM" id="SSF52540">
    <property type="entry name" value="P-loop containing nucleoside triphosphate hydrolases"/>
    <property type="match status" value="1"/>
</dbReference>
<protein>
    <submittedName>
        <fullName evidence="6">ABC transporter ATP-binding protein</fullName>
    </submittedName>
</protein>
<organism evidence="6 7">
    <name type="scientific">Lentzea indica</name>
    <dbReference type="NCBI Taxonomy" id="2604800"/>
    <lineage>
        <taxon>Bacteria</taxon>
        <taxon>Bacillati</taxon>
        <taxon>Actinomycetota</taxon>
        <taxon>Actinomycetes</taxon>
        <taxon>Pseudonocardiales</taxon>
        <taxon>Pseudonocardiaceae</taxon>
        <taxon>Lentzea</taxon>
    </lineage>
</organism>
<evidence type="ECO:0000313" key="7">
    <source>
        <dbReference type="Proteomes" id="UP001515943"/>
    </source>
</evidence>
<dbReference type="InterPro" id="IPR027417">
    <property type="entry name" value="P-loop_NTPase"/>
</dbReference>
<dbReference type="InterPro" id="IPR003439">
    <property type="entry name" value="ABC_transporter-like_ATP-bd"/>
</dbReference>
<dbReference type="PANTHER" id="PTHR42939:SF1">
    <property type="entry name" value="ABC TRANSPORTER ATP-BINDING PROTEIN ALBC-RELATED"/>
    <property type="match status" value="1"/>
</dbReference>
<keyword evidence="3 6" id="KW-0067">ATP-binding</keyword>
<dbReference type="PROSITE" id="PS50096">
    <property type="entry name" value="IQ"/>
    <property type="match status" value="1"/>
</dbReference>
<dbReference type="PANTHER" id="PTHR42939">
    <property type="entry name" value="ABC TRANSPORTER ATP-BINDING PROTEIN ALBC-RELATED"/>
    <property type="match status" value="1"/>
</dbReference>
<dbReference type="InterPro" id="IPR003593">
    <property type="entry name" value="AAA+_ATPase"/>
</dbReference>
<keyword evidence="2" id="KW-0547">Nucleotide-binding</keyword>
<gene>
    <name evidence="6" type="ORF">FXN61_19530</name>
</gene>
<feature type="region of interest" description="Disordered" evidence="4">
    <location>
        <begin position="17"/>
        <end position="38"/>
    </location>
</feature>
<feature type="compositionally biased region" description="Basic and acidic residues" evidence="4">
    <location>
        <begin position="19"/>
        <end position="36"/>
    </location>
</feature>
<dbReference type="GO" id="GO:0005524">
    <property type="term" value="F:ATP binding"/>
    <property type="evidence" value="ECO:0007669"/>
    <property type="project" value="UniProtKB-KW"/>
</dbReference>
<dbReference type="SMART" id="SM00382">
    <property type="entry name" value="AAA"/>
    <property type="match status" value="1"/>
</dbReference>
<comment type="caution">
    <text evidence="6">The sequence shown here is derived from an EMBL/GenBank/DDBJ whole genome shotgun (WGS) entry which is preliminary data.</text>
</comment>
<name>A0ABX1FIS6_9PSEU</name>
<evidence type="ECO:0000256" key="3">
    <source>
        <dbReference type="ARBA" id="ARBA00022840"/>
    </source>
</evidence>
<evidence type="ECO:0000259" key="5">
    <source>
        <dbReference type="PROSITE" id="PS50893"/>
    </source>
</evidence>
<dbReference type="InterPro" id="IPR013283">
    <property type="entry name" value="RLI1"/>
</dbReference>
<dbReference type="Pfam" id="PF00005">
    <property type="entry name" value="ABC_tran"/>
    <property type="match status" value="1"/>
</dbReference>
<evidence type="ECO:0000256" key="1">
    <source>
        <dbReference type="ARBA" id="ARBA00022448"/>
    </source>
</evidence>
<feature type="domain" description="ABC transporter" evidence="5">
    <location>
        <begin position="195"/>
        <end position="403"/>
    </location>
</feature>
<dbReference type="InterPro" id="IPR017871">
    <property type="entry name" value="ABC_transporter-like_CS"/>
</dbReference>
<keyword evidence="7" id="KW-1185">Reference proteome</keyword>
<evidence type="ECO:0000256" key="2">
    <source>
        <dbReference type="ARBA" id="ARBA00022741"/>
    </source>
</evidence>
<proteinExistence type="predicted"/>
<dbReference type="Proteomes" id="UP001515943">
    <property type="component" value="Unassembled WGS sequence"/>
</dbReference>
<dbReference type="PROSITE" id="PS50893">
    <property type="entry name" value="ABC_TRANSPORTER_2"/>
    <property type="match status" value="1"/>
</dbReference>
<sequence>MLQCEQRGHPARRLLQQADRLDRGAHHDGRVERSRGESAVLDVTRDHGERCVVRCHHGDEVQLGLDSSRARYQIRSRCTSAFHADDAAIAQVDSSAGISRDVQRACGAFIPSGQRAREQVEGELRTAIQGRHPHSVELNLWRLIFVARLTACRQGSLDRVKSEATTFIAFERDATGIEPRARHRARARRGYLGVVLLDQVSKRYGRGPWVLRDLTLEVSGLVVLTGANGTGKSTLLKIAAGVLKPTSGRVVRPASVGYVPERFPSDVKMSASSYLAHMGRIRGAAVGDVLERLGFVGSLTAPMSQLSKGNAQKVALAQAFLATGVLVLDEPWTGLDPAAAAELSSLLQGRTALVSDHEGHLAGATRVDLAGGHVTIELSRVVGLDALEALEGVRSVLSRGSSARVVVAPDRSDHVLAEALRLGCSVRSVR</sequence>
<accession>A0ABX1FIS6</accession>